<organism evidence="11 12">
    <name type="scientific">Vespula germanica</name>
    <name type="common">German yellow jacket</name>
    <name type="synonym">Paravespula germanica</name>
    <dbReference type="NCBI Taxonomy" id="30212"/>
    <lineage>
        <taxon>Eukaryota</taxon>
        <taxon>Metazoa</taxon>
        <taxon>Ecdysozoa</taxon>
        <taxon>Arthropoda</taxon>
        <taxon>Hexapoda</taxon>
        <taxon>Insecta</taxon>
        <taxon>Pterygota</taxon>
        <taxon>Neoptera</taxon>
        <taxon>Endopterygota</taxon>
        <taxon>Hymenoptera</taxon>
        <taxon>Apocrita</taxon>
        <taxon>Aculeata</taxon>
        <taxon>Vespoidea</taxon>
        <taxon>Vespidae</taxon>
        <taxon>Vespinae</taxon>
        <taxon>Vespula</taxon>
    </lineage>
</organism>
<accession>A0A834KQN1</accession>
<keyword evidence="12" id="KW-1185">Reference proteome</keyword>
<keyword evidence="5" id="KW-0694">RNA-binding</keyword>
<proteinExistence type="inferred from homology"/>
<comment type="caution">
    <text evidence="11">The sequence shown here is derived from an EMBL/GenBank/DDBJ whole genome shotgun (WGS) entry which is preliminary data.</text>
</comment>
<name>A0A834KQN1_VESGE</name>
<evidence type="ECO:0000313" key="11">
    <source>
        <dbReference type="EMBL" id="KAF7410111.1"/>
    </source>
</evidence>
<dbReference type="AlphaFoldDB" id="A0A834KQN1"/>
<evidence type="ECO:0000256" key="7">
    <source>
        <dbReference type="ARBA" id="ARBA00023242"/>
    </source>
</evidence>
<dbReference type="Gene3D" id="3.30.56.30">
    <property type="entry name" value="Signal recognition particle, SRP19-like subunit"/>
    <property type="match status" value="1"/>
</dbReference>
<dbReference type="FunFam" id="3.30.56.30:FF:000002">
    <property type="entry name" value="Signal recognition particle 19kDa"/>
    <property type="match status" value="1"/>
</dbReference>
<dbReference type="EMBL" id="JACSDZ010000003">
    <property type="protein sequence ID" value="KAF7410111.1"/>
    <property type="molecule type" value="Genomic_DNA"/>
</dbReference>
<evidence type="ECO:0000256" key="5">
    <source>
        <dbReference type="ARBA" id="ARBA00022884"/>
    </source>
</evidence>
<dbReference type="Pfam" id="PF01922">
    <property type="entry name" value="SRP19"/>
    <property type="match status" value="1"/>
</dbReference>
<dbReference type="SUPFAM" id="SSF69695">
    <property type="entry name" value="SRP19"/>
    <property type="match status" value="1"/>
</dbReference>
<dbReference type="PANTHER" id="PTHR17453">
    <property type="entry name" value="SIGNAL RECOGNITION PARTICLE 19 KD PROTEIN"/>
    <property type="match status" value="1"/>
</dbReference>
<dbReference type="InterPro" id="IPR002778">
    <property type="entry name" value="Signal_recog_particle_SRP19"/>
</dbReference>
<evidence type="ECO:0008006" key="13">
    <source>
        <dbReference type="Google" id="ProtNLM"/>
    </source>
</evidence>
<keyword evidence="8" id="KW-0687">Ribonucleoprotein</keyword>
<keyword evidence="7" id="KW-0539">Nucleus</keyword>
<dbReference type="PANTHER" id="PTHR17453:SF0">
    <property type="entry name" value="SIGNAL RECOGNITION PARTICLE 19 KDA PROTEIN"/>
    <property type="match status" value="1"/>
</dbReference>
<evidence type="ECO:0000256" key="8">
    <source>
        <dbReference type="ARBA" id="ARBA00023274"/>
    </source>
</evidence>
<dbReference type="GO" id="GO:0008312">
    <property type="term" value="F:7S RNA binding"/>
    <property type="evidence" value="ECO:0007669"/>
    <property type="project" value="InterPro"/>
</dbReference>
<dbReference type="GO" id="GO:0005786">
    <property type="term" value="C:signal recognition particle, endoplasmic reticulum targeting"/>
    <property type="evidence" value="ECO:0007669"/>
    <property type="project" value="UniProtKB-KW"/>
</dbReference>
<evidence type="ECO:0000256" key="3">
    <source>
        <dbReference type="ARBA" id="ARBA00008910"/>
    </source>
</evidence>
<reference evidence="11" key="1">
    <citation type="journal article" date="2020" name="G3 (Bethesda)">
        <title>High-Quality Assemblies for Three Invasive Social Wasps from the &lt;i&gt;Vespula&lt;/i&gt; Genus.</title>
        <authorList>
            <person name="Harrop T.W.R."/>
            <person name="Guhlin J."/>
            <person name="McLaughlin G.M."/>
            <person name="Permina E."/>
            <person name="Stockwell P."/>
            <person name="Gilligan J."/>
            <person name="Le Lec M.F."/>
            <person name="Gruber M.A.M."/>
            <person name="Quinn O."/>
            <person name="Lovegrove M."/>
            <person name="Duncan E.J."/>
            <person name="Remnant E.J."/>
            <person name="Van Eeckhoven J."/>
            <person name="Graham B."/>
            <person name="Knapp R.A."/>
            <person name="Langford K.W."/>
            <person name="Kronenberg Z."/>
            <person name="Press M.O."/>
            <person name="Eacker S.M."/>
            <person name="Wilson-Rankin E.E."/>
            <person name="Purcell J."/>
            <person name="Lester P.J."/>
            <person name="Dearden P.K."/>
        </authorList>
    </citation>
    <scope>NUCLEOTIDE SEQUENCE</scope>
    <source>
        <strain evidence="11">Linc-1</strain>
    </source>
</reference>
<feature type="compositionally biased region" description="Low complexity" evidence="10">
    <location>
        <begin position="131"/>
        <end position="152"/>
    </location>
</feature>
<comment type="subcellular location">
    <subcellularLocation>
        <location evidence="1">Cytoplasm</location>
    </subcellularLocation>
    <subcellularLocation>
        <location evidence="2">Nucleus</location>
        <location evidence="2">Nucleolus</location>
    </subcellularLocation>
</comment>
<evidence type="ECO:0000256" key="1">
    <source>
        <dbReference type="ARBA" id="ARBA00004496"/>
    </source>
</evidence>
<gene>
    <name evidence="11" type="ORF">HZH68_004492</name>
</gene>
<protein>
    <recommendedName>
        <fullName evidence="13">Signal recognition particle 19 kDa protein</fullName>
    </recommendedName>
</protein>
<feature type="region of interest" description="Disordered" evidence="10">
    <location>
        <begin position="127"/>
        <end position="152"/>
    </location>
</feature>
<dbReference type="GO" id="GO:0005730">
    <property type="term" value="C:nucleolus"/>
    <property type="evidence" value="ECO:0007669"/>
    <property type="project" value="UniProtKB-SubCell"/>
</dbReference>
<comment type="function">
    <text evidence="9">Component of the signal recognition particle (SRP) complex, a ribonucleoprotein complex that mediates the cotranslational targeting of secretory and membrane proteins to the endoplasmic reticulum (ER). Binds directly to 7SL RNA. Mediates binding of SRP54 to the SRP complex.</text>
</comment>
<dbReference type="GO" id="GO:0006617">
    <property type="term" value="P:SRP-dependent cotranslational protein targeting to membrane, signal sequence recognition"/>
    <property type="evidence" value="ECO:0007669"/>
    <property type="project" value="TreeGrafter"/>
</dbReference>
<evidence type="ECO:0000256" key="4">
    <source>
        <dbReference type="ARBA" id="ARBA00022490"/>
    </source>
</evidence>
<keyword evidence="4" id="KW-0963">Cytoplasm</keyword>
<evidence type="ECO:0000256" key="6">
    <source>
        <dbReference type="ARBA" id="ARBA00023135"/>
    </source>
</evidence>
<comment type="similarity">
    <text evidence="3">Belongs to the SRP19 family.</text>
</comment>
<evidence type="ECO:0000256" key="10">
    <source>
        <dbReference type="SAM" id="MobiDB-lite"/>
    </source>
</evidence>
<keyword evidence="6" id="KW-0733">Signal recognition particle</keyword>
<sequence>MAQVWNPSKKHSEFASNMIFNNLFRRWVCIYPVYINSKKTLAAGRKLTKEKCVENPTAHEILDVLLATGFNARLENKLHPRERSKEMPYYGRVRVQLKQDDGTPVRPDFPTRDSLLLHLGTTIPKLKSRQGKQASGDQSSQSSASSSKKGKVSYGKQFYKDSDVSSLTKLLDVITFL</sequence>
<evidence type="ECO:0000256" key="2">
    <source>
        <dbReference type="ARBA" id="ARBA00004604"/>
    </source>
</evidence>
<dbReference type="InterPro" id="IPR036521">
    <property type="entry name" value="SRP19-like_sf"/>
</dbReference>
<evidence type="ECO:0000313" key="12">
    <source>
        <dbReference type="Proteomes" id="UP000617340"/>
    </source>
</evidence>
<dbReference type="Proteomes" id="UP000617340">
    <property type="component" value="Unassembled WGS sequence"/>
</dbReference>
<evidence type="ECO:0000256" key="9">
    <source>
        <dbReference type="ARBA" id="ARBA00045518"/>
    </source>
</evidence>